<feature type="compositionally biased region" description="Basic and acidic residues" evidence="1">
    <location>
        <begin position="11"/>
        <end position="45"/>
    </location>
</feature>
<evidence type="ECO:0000313" key="3">
    <source>
        <dbReference type="Proteomes" id="UP000050525"/>
    </source>
</evidence>
<organism evidence="2 3">
    <name type="scientific">Alligator mississippiensis</name>
    <name type="common">American alligator</name>
    <dbReference type="NCBI Taxonomy" id="8496"/>
    <lineage>
        <taxon>Eukaryota</taxon>
        <taxon>Metazoa</taxon>
        <taxon>Chordata</taxon>
        <taxon>Craniata</taxon>
        <taxon>Vertebrata</taxon>
        <taxon>Euteleostomi</taxon>
        <taxon>Archelosauria</taxon>
        <taxon>Archosauria</taxon>
        <taxon>Crocodylia</taxon>
        <taxon>Alligatoridae</taxon>
        <taxon>Alligatorinae</taxon>
        <taxon>Alligator</taxon>
    </lineage>
</organism>
<gene>
    <name evidence="2" type="ORF">Y1Q_0004608</name>
</gene>
<sequence length="144" mass="15839">MLGGALAGRVNQKDGMEREAMISSREGSDASRSEGEAVSSGKDKPALGQELQCREKRETKKETGETLGPVASEEKGETLVLLIASKQVGWWRDLVYVKRRLGGRGNIVKTQREGCRVVKTQREGNEIVRAQREGDNTEGPERGR</sequence>
<reference evidence="2 3" key="1">
    <citation type="journal article" date="2012" name="Genome Biol.">
        <title>Sequencing three crocodilian genomes to illuminate the evolution of archosaurs and amniotes.</title>
        <authorList>
            <person name="St John J.A."/>
            <person name="Braun E.L."/>
            <person name="Isberg S.R."/>
            <person name="Miles L.G."/>
            <person name="Chong A.Y."/>
            <person name="Gongora J."/>
            <person name="Dalzell P."/>
            <person name="Moran C."/>
            <person name="Bed'hom B."/>
            <person name="Abzhanov A."/>
            <person name="Burgess S.C."/>
            <person name="Cooksey A.M."/>
            <person name="Castoe T.A."/>
            <person name="Crawford N.G."/>
            <person name="Densmore L.D."/>
            <person name="Drew J.C."/>
            <person name="Edwards S.V."/>
            <person name="Faircloth B.C."/>
            <person name="Fujita M.K."/>
            <person name="Greenwold M.J."/>
            <person name="Hoffmann F.G."/>
            <person name="Howard J.M."/>
            <person name="Iguchi T."/>
            <person name="Janes D.E."/>
            <person name="Khan S.Y."/>
            <person name="Kohno S."/>
            <person name="de Koning A.J."/>
            <person name="Lance S.L."/>
            <person name="McCarthy F.M."/>
            <person name="McCormack J.E."/>
            <person name="Merchant M.E."/>
            <person name="Peterson D.G."/>
            <person name="Pollock D.D."/>
            <person name="Pourmand N."/>
            <person name="Raney B.J."/>
            <person name="Roessler K.A."/>
            <person name="Sanford J.R."/>
            <person name="Sawyer R.H."/>
            <person name="Schmidt C.J."/>
            <person name="Triplett E.W."/>
            <person name="Tuberville T.D."/>
            <person name="Venegas-Anaya M."/>
            <person name="Howard J.T."/>
            <person name="Jarvis E.D."/>
            <person name="Guillette L.J.Jr."/>
            <person name="Glenn T.C."/>
            <person name="Green R.E."/>
            <person name="Ray D.A."/>
        </authorList>
    </citation>
    <scope>NUCLEOTIDE SEQUENCE [LARGE SCALE GENOMIC DNA]</scope>
    <source>
        <strain evidence="2">KSC_2009_1</strain>
    </source>
</reference>
<comment type="caution">
    <text evidence="2">The sequence shown here is derived from an EMBL/GenBank/DDBJ whole genome shotgun (WGS) entry which is preliminary data.</text>
</comment>
<dbReference type="Proteomes" id="UP000050525">
    <property type="component" value="Unassembled WGS sequence"/>
</dbReference>
<dbReference type="EMBL" id="AKHW03006155">
    <property type="protein sequence ID" value="KYO24019.1"/>
    <property type="molecule type" value="Genomic_DNA"/>
</dbReference>
<feature type="region of interest" description="Disordered" evidence="1">
    <location>
        <begin position="1"/>
        <end position="70"/>
    </location>
</feature>
<proteinExistence type="predicted"/>
<protein>
    <submittedName>
        <fullName evidence="2">Uncharacterized protein</fullName>
    </submittedName>
</protein>
<evidence type="ECO:0000313" key="2">
    <source>
        <dbReference type="EMBL" id="KYO24019.1"/>
    </source>
</evidence>
<name>A0A151MHQ5_ALLMI</name>
<feature type="region of interest" description="Disordered" evidence="1">
    <location>
        <begin position="124"/>
        <end position="144"/>
    </location>
</feature>
<keyword evidence="3" id="KW-1185">Reference proteome</keyword>
<accession>A0A151MHQ5</accession>
<dbReference type="AlphaFoldDB" id="A0A151MHQ5"/>
<feature type="compositionally biased region" description="Basic and acidic residues" evidence="1">
    <location>
        <begin position="52"/>
        <end position="64"/>
    </location>
</feature>
<evidence type="ECO:0000256" key="1">
    <source>
        <dbReference type="SAM" id="MobiDB-lite"/>
    </source>
</evidence>